<sequence length="248" mass="28728">MGNDTSKAQGTDFKKNQAGKKKRRATDDGDESIPIIPHIKYKKISEETQRIVNESIWLANFKRAFRGYLRKKPERSQIGTHLRIQEQSLGCADELGLAKDTRSSLIDQLVDEVGLLWYEDALEFLQERGIVGEKDDVNKERAKVNESMGEVFSQMVHDYVLSIGKKLYDKYSRGADPEISDVELDEEKRKKLAEQRSEAIRRAAEQREREAEEWKKEAEMEAQIHEARQRDVAKLREEQKKIAQHSLL</sequence>
<feature type="coiled-coil region" evidence="1">
    <location>
        <begin position="182"/>
        <end position="221"/>
    </location>
</feature>
<name>A0A0S4IU12_BODSA</name>
<protein>
    <submittedName>
        <fullName evidence="3">Uncharacterized protein</fullName>
    </submittedName>
</protein>
<keyword evidence="4" id="KW-1185">Reference proteome</keyword>
<dbReference type="EMBL" id="CYKH01000455">
    <property type="protein sequence ID" value="CUF93984.1"/>
    <property type="molecule type" value="Genomic_DNA"/>
</dbReference>
<evidence type="ECO:0000256" key="2">
    <source>
        <dbReference type="SAM" id="MobiDB-lite"/>
    </source>
</evidence>
<keyword evidence="1" id="KW-0175">Coiled coil</keyword>
<dbReference type="VEuPathDB" id="TriTrypDB:BSAL_67555"/>
<dbReference type="Proteomes" id="UP000051952">
    <property type="component" value="Unassembled WGS sequence"/>
</dbReference>
<gene>
    <name evidence="3" type="ORF">BSAL_67555</name>
</gene>
<dbReference type="AlphaFoldDB" id="A0A0S4IU12"/>
<evidence type="ECO:0000313" key="3">
    <source>
        <dbReference type="EMBL" id="CUF93984.1"/>
    </source>
</evidence>
<organism evidence="3 4">
    <name type="scientific">Bodo saltans</name>
    <name type="common">Flagellated protozoan</name>
    <dbReference type="NCBI Taxonomy" id="75058"/>
    <lineage>
        <taxon>Eukaryota</taxon>
        <taxon>Discoba</taxon>
        <taxon>Euglenozoa</taxon>
        <taxon>Kinetoplastea</taxon>
        <taxon>Metakinetoplastina</taxon>
        <taxon>Eubodonida</taxon>
        <taxon>Bodonidae</taxon>
        <taxon>Bodo</taxon>
    </lineage>
</organism>
<accession>A0A0S4IU12</accession>
<feature type="region of interest" description="Disordered" evidence="2">
    <location>
        <begin position="1"/>
        <end position="32"/>
    </location>
</feature>
<proteinExistence type="predicted"/>
<reference evidence="4" key="1">
    <citation type="submission" date="2015-09" db="EMBL/GenBank/DDBJ databases">
        <authorList>
            <consortium name="Pathogen Informatics"/>
        </authorList>
    </citation>
    <scope>NUCLEOTIDE SEQUENCE [LARGE SCALE GENOMIC DNA]</scope>
    <source>
        <strain evidence="4">Lake Konstanz</strain>
    </source>
</reference>
<evidence type="ECO:0000313" key="4">
    <source>
        <dbReference type="Proteomes" id="UP000051952"/>
    </source>
</evidence>
<evidence type="ECO:0000256" key="1">
    <source>
        <dbReference type="SAM" id="Coils"/>
    </source>
</evidence>